<protein>
    <submittedName>
        <fullName evidence="1">Uncharacterized protein</fullName>
    </submittedName>
</protein>
<keyword evidence="2" id="KW-1185">Reference proteome</keyword>
<evidence type="ECO:0000313" key="2">
    <source>
        <dbReference type="Proteomes" id="UP000187735"/>
    </source>
</evidence>
<accession>A0A1P8WBN5</accession>
<organism evidence="1 2">
    <name type="scientific">Fuerstiella marisgermanici</name>
    <dbReference type="NCBI Taxonomy" id="1891926"/>
    <lineage>
        <taxon>Bacteria</taxon>
        <taxon>Pseudomonadati</taxon>
        <taxon>Planctomycetota</taxon>
        <taxon>Planctomycetia</taxon>
        <taxon>Planctomycetales</taxon>
        <taxon>Planctomycetaceae</taxon>
        <taxon>Fuerstiella</taxon>
    </lineage>
</organism>
<dbReference type="KEGG" id="fmr:Fuma_01063"/>
<dbReference type="Proteomes" id="UP000187735">
    <property type="component" value="Chromosome"/>
</dbReference>
<dbReference type="STRING" id="1891926.Fuma_01063"/>
<name>A0A1P8WBN5_9PLAN</name>
<proteinExistence type="predicted"/>
<reference evidence="1 2" key="1">
    <citation type="journal article" date="2016" name="Front. Microbiol.">
        <title>Fuerstia marisgermanicae gen. nov., sp. nov., an Unusual Member of the Phylum Planctomycetes from the German Wadden Sea.</title>
        <authorList>
            <person name="Kohn T."/>
            <person name="Heuer A."/>
            <person name="Jogler M."/>
            <person name="Vollmers J."/>
            <person name="Boedeker C."/>
            <person name="Bunk B."/>
            <person name="Rast P."/>
            <person name="Borchert D."/>
            <person name="Glockner I."/>
            <person name="Freese H.M."/>
            <person name="Klenk H.P."/>
            <person name="Overmann J."/>
            <person name="Kaster A.K."/>
            <person name="Rohde M."/>
            <person name="Wiegand S."/>
            <person name="Jogler C."/>
        </authorList>
    </citation>
    <scope>NUCLEOTIDE SEQUENCE [LARGE SCALE GENOMIC DNA]</scope>
    <source>
        <strain evidence="1 2">NH11</strain>
    </source>
</reference>
<evidence type="ECO:0000313" key="1">
    <source>
        <dbReference type="EMBL" id="APZ91475.1"/>
    </source>
</evidence>
<gene>
    <name evidence="1" type="ORF">Fuma_01063</name>
</gene>
<dbReference type="AlphaFoldDB" id="A0A1P8WBN5"/>
<sequence>MCKQPIAGLQTLRVRDRRSLLTQQKPARLMTRTFLLAQWVFVLALSTRFCTAMTQHRQISP</sequence>
<dbReference type="EMBL" id="CP017641">
    <property type="protein sequence ID" value="APZ91475.1"/>
    <property type="molecule type" value="Genomic_DNA"/>
</dbReference>